<evidence type="ECO:0000313" key="11">
    <source>
        <dbReference type="EMBL" id="KKM97189.1"/>
    </source>
</evidence>
<proteinExistence type="inferred from homology"/>
<dbReference type="GO" id="GO:0006782">
    <property type="term" value="P:protoporphyrinogen IX biosynthetic process"/>
    <property type="evidence" value="ECO:0007669"/>
    <property type="project" value="UniProtKB-UniPathway"/>
</dbReference>
<keyword evidence="6" id="KW-0627">Porphyrin biosynthesis</keyword>
<dbReference type="InterPro" id="IPR027417">
    <property type="entry name" value="P-loop_NTPase"/>
</dbReference>
<gene>
    <name evidence="11" type="ORF">LCGC14_1170510</name>
</gene>
<evidence type="ECO:0000256" key="3">
    <source>
        <dbReference type="ARBA" id="ARBA00012053"/>
    </source>
</evidence>
<dbReference type="EMBL" id="LAZR01005779">
    <property type="protein sequence ID" value="KKM97189.1"/>
    <property type="molecule type" value="Genomic_DNA"/>
</dbReference>
<keyword evidence="4" id="KW-0350">Heme biosynthesis</keyword>
<dbReference type="UniPathway" id="UPA00251">
    <property type="reaction ID" value="UER00318"/>
</dbReference>
<dbReference type="Pfam" id="PF20441">
    <property type="entry name" value="TerL_nuclease"/>
    <property type="match status" value="1"/>
</dbReference>
<comment type="catalytic activity">
    <reaction evidence="8">
        <text>2 5-aminolevulinate = porphobilinogen + 2 H2O + H(+)</text>
        <dbReference type="Rhea" id="RHEA:24064"/>
        <dbReference type="ChEBI" id="CHEBI:15377"/>
        <dbReference type="ChEBI" id="CHEBI:15378"/>
        <dbReference type="ChEBI" id="CHEBI:58126"/>
        <dbReference type="ChEBI" id="CHEBI:356416"/>
        <dbReference type="EC" id="4.2.1.24"/>
    </reaction>
</comment>
<organism evidence="11">
    <name type="scientific">marine sediment metagenome</name>
    <dbReference type="NCBI Taxonomy" id="412755"/>
    <lineage>
        <taxon>unclassified sequences</taxon>
        <taxon>metagenomes</taxon>
        <taxon>ecological metagenomes</taxon>
    </lineage>
</organism>
<name>A0A0F9LPZ5_9ZZZZ</name>
<dbReference type="InterPro" id="IPR001731">
    <property type="entry name" value="ALAD"/>
</dbReference>
<feature type="non-terminal residue" evidence="11">
    <location>
        <position position="1"/>
    </location>
</feature>
<dbReference type="InterPro" id="IPR005021">
    <property type="entry name" value="Terminase_largesu-like"/>
</dbReference>
<dbReference type="PANTHER" id="PTHR41287">
    <property type="match status" value="1"/>
</dbReference>
<dbReference type="SMART" id="SM01004">
    <property type="entry name" value="ALAD"/>
    <property type="match status" value="1"/>
</dbReference>
<comment type="caution">
    <text evidence="11">The sequence shown here is derived from an EMBL/GenBank/DDBJ whole genome shotgun (WGS) entry which is preliminary data.</text>
</comment>
<evidence type="ECO:0000259" key="9">
    <source>
        <dbReference type="Pfam" id="PF03354"/>
    </source>
</evidence>
<evidence type="ECO:0000256" key="7">
    <source>
        <dbReference type="ARBA" id="ARBA00032837"/>
    </source>
</evidence>
<evidence type="ECO:0000256" key="4">
    <source>
        <dbReference type="ARBA" id="ARBA00023133"/>
    </source>
</evidence>
<dbReference type="Gene3D" id="3.40.50.300">
    <property type="entry name" value="P-loop containing nucleotide triphosphate hydrolases"/>
    <property type="match status" value="1"/>
</dbReference>
<dbReference type="InterPro" id="IPR046461">
    <property type="entry name" value="TerL_ATPase"/>
</dbReference>
<sequence length="713" mass="80571">YDEDGIVQEAIKKIKQINIDLLVITDVCLCEYMDHGHCGIAKDGEVQNDLTLELLAKTALSHATAGADMVAPSDMMDGRVGYIRQALEENGFSETAIMAYSAKYASAFYGPFRDVADSAPAFGDRKSYQMDPANSNQAMAEIEQHIAEGTYRPDRYGPLVSDKLDYPVKPTGAITATIQSQSKWITGPHLEYAVSKGARFNEALAEHAAVFFPKFLRHSKDRWYGLPFDLLDWQRDDVIYPLFGWVRPDGRRLFRRVYIEIPKKNGKSTLASGIGLYMLCCDLIGGSEVYSAAADREQASIVHKQAINMVDASDELSSVLKVNRSTFNIQYKGTKSWYRALSAAPGSKEGLDIHCAIIDELHIWKGRALWDTLKYGYRARSQPLQFVITTAGSDPQSICWEQHQHAREVLAGKVTDINFYPLIYSAETGDDWRDPEVWEEANPSYGDIITRETLEEDCKEAEGSESSISVFKRYTLNIWSTGATAWLKMDSWEKCRRDFTEQDLEGESCHLALDMSRTRDLSALAANFPQADGTHDLLTWFWLAEGSLKYYNRIEGLYDWVKQGLINIIPGEVIEPSFIKEAIVGLKERFDILDLVYDPMFAEPVCQEIEEEAHITRVVFRQRLMNFAAPTEEFERLVLAEKVHHNNNLVLNWQAGNTEVYTDINGNKRPIKPKGGDHRRIDGIVAHIMATSQCMIPPVVSRYVGTDKELQFI</sequence>
<evidence type="ECO:0000259" key="10">
    <source>
        <dbReference type="Pfam" id="PF20441"/>
    </source>
</evidence>
<dbReference type="PANTHER" id="PTHR41287:SF1">
    <property type="entry name" value="PROTEIN YMFN"/>
    <property type="match status" value="1"/>
</dbReference>
<reference evidence="11" key="1">
    <citation type="journal article" date="2015" name="Nature">
        <title>Complex archaea that bridge the gap between prokaryotes and eukaryotes.</title>
        <authorList>
            <person name="Spang A."/>
            <person name="Saw J.H."/>
            <person name="Jorgensen S.L."/>
            <person name="Zaremba-Niedzwiedzka K."/>
            <person name="Martijn J."/>
            <person name="Lind A.E."/>
            <person name="van Eijk R."/>
            <person name="Schleper C."/>
            <person name="Guy L."/>
            <person name="Ettema T.J."/>
        </authorList>
    </citation>
    <scope>NUCLEOTIDE SEQUENCE</scope>
</reference>
<dbReference type="Gene3D" id="3.20.20.70">
    <property type="entry name" value="Aldolase class I"/>
    <property type="match status" value="1"/>
</dbReference>
<dbReference type="Pfam" id="PF03354">
    <property type="entry name" value="TerL_ATPase"/>
    <property type="match status" value="1"/>
</dbReference>
<evidence type="ECO:0000256" key="6">
    <source>
        <dbReference type="ARBA" id="ARBA00023244"/>
    </source>
</evidence>
<comment type="pathway">
    <text evidence="1">Porphyrin-containing compound metabolism; protoporphyrin-IX biosynthesis; coproporphyrinogen-III from 5-aminolevulinate: step 1/4.</text>
</comment>
<dbReference type="InterPro" id="IPR013785">
    <property type="entry name" value="Aldolase_TIM"/>
</dbReference>
<keyword evidence="5" id="KW-0456">Lyase</keyword>
<dbReference type="InterPro" id="IPR046462">
    <property type="entry name" value="TerL_nuclease"/>
</dbReference>
<dbReference type="SUPFAM" id="SSF51569">
    <property type="entry name" value="Aldolase"/>
    <property type="match status" value="1"/>
</dbReference>
<dbReference type="GO" id="GO:0046872">
    <property type="term" value="F:metal ion binding"/>
    <property type="evidence" value="ECO:0007669"/>
    <property type="project" value="InterPro"/>
</dbReference>
<dbReference type="AlphaFoldDB" id="A0A0F9LPZ5"/>
<dbReference type="Pfam" id="PF00490">
    <property type="entry name" value="ALAD"/>
    <property type="match status" value="1"/>
</dbReference>
<protein>
    <recommendedName>
        <fullName evidence="3">porphobilinogen synthase</fullName>
        <ecNumber evidence="3">4.2.1.24</ecNumber>
    </recommendedName>
    <alternativeName>
        <fullName evidence="7">Porphobilinogen synthase</fullName>
    </alternativeName>
</protein>
<comment type="similarity">
    <text evidence="2">Belongs to the ALAD family.</text>
</comment>
<feature type="domain" description="Terminase large subunit-like endonuclease" evidence="10">
    <location>
        <begin position="413"/>
        <end position="693"/>
    </location>
</feature>
<evidence type="ECO:0000256" key="1">
    <source>
        <dbReference type="ARBA" id="ARBA00004694"/>
    </source>
</evidence>
<evidence type="ECO:0000256" key="5">
    <source>
        <dbReference type="ARBA" id="ARBA00023239"/>
    </source>
</evidence>
<dbReference type="GO" id="GO:0004519">
    <property type="term" value="F:endonuclease activity"/>
    <property type="evidence" value="ECO:0007669"/>
    <property type="project" value="InterPro"/>
</dbReference>
<feature type="domain" description="Terminase large subunit-like ATPase" evidence="9">
    <location>
        <begin position="241"/>
        <end position="406"/>
    </location>
</feature>
<dbReference type="PRINTS" id="PR00144">
    <property type="entry name" value="DALDHYDRTASE"/>
</dbReference>
<dbReference type="GO" id="GO:0004655">
    <property type="term" value="F:porphobilinogen synthase activity"/>
    <property type="evidence" value="ECO:0007669"/>
    <property type="project" value="UniProtKB-EC"/>
</dbReference>
<accession>A0A0F9LPZ5</accession>
<evidence type="ECO:0000256" key="8">
    <source>
        <dbReference type="ARBA" id="ARBA00047651"/>
    </source>
</evidence>
<dbReference type="EC" id="4.2.1.24" evidence="3"/>
<evidence type="ECO:0000256" key="2">
    <source>
        <dbReference type="ARBA" id="ARBA00008055"/>
    </source>
</evidence>